<protein>
    <submittedName>
        <fullName evidence="2">DUF2790 domain-containing protein</fullName>
    </submittedName>
</protein>
<name>A0ABZ2REW5_ECTME</name>
<dbReference type="EMBL" id="CP148074">
    <property type="protein sequence ID" value="WXL25575.1"/>
    <property type="molecule type" value="Genomic_DNA"/>
</dbReference>
<evidence type="ECO:0000256" key="1">
    <source>
        <dbReference type="SAM" id="SignalP"/>
    </source>
</evidence>
<evidence type="ECO:0000313" key="3">
    <source>
        <dbReference type="Proteomes" id="UP001476583"/>
    </source>
</evidence>
<reference evidence="2 3" key="1">
    <citation type="submission" date="2024-03" db="EMBL/GenBank/DDBJ databases">
        <title>Complete genome of BD2.</title>
        <authorList>
            <person name="Cao G."/>
        </authorList>
    </citation>
    <scope>NUCLEOTIDE SEQUENCE [LARGE SCALE GENOMIC DNA]</scope>
    <source>
        <strain evidence="2 3">BD2</strain>
    </source>
</reference>
<dbReference type="InterPro" id="IPR021245">
    <property type="entry name" value="DUF2790"/>
</dbReference>
<dbReference type="Pfam" id="PF10976">
    <property type="entry name" value="DUF2790"/>
    <property type="match status" value="1"/>
</dbReference>
<accession>A0ABZ2REW5</accession>
<keyword evidence="1" id="KW-0732">Signal</keyword>
<feature type="chain" id="PRO_5047432251" evidence="1">
    <location>
        <begin position="20"/>
        <end position="82"/>
    </location>
</feature>
<dbReference type="Proteomes" id="UP001476583">
    <property type="component" value="Chromosome"/>
</dbReference>
<keyword evidence="3" id="KW-1185">Reference proteome</keyword>
<gene>
    <name evidence="2" type="ORF">WG219_20120</name>
</gene>
<evidence type="ECO:0000313" key="2">
    <source>
        <dbReference type="EMBL" id="WXL25575.1"/>
    </source>
</evidence>
<feature type="signal peptide" evidence="1">
    <location>
        <begin position="1"/>
        <end position="19"/>
    </location>
</feature>
<proteinExistence type="predicted"/>
<sequence>MRIFALALSLLAFSSWVQANDSQADTYRYGNKLDIARVLSIKHPQDSQICQPGTAVMTYEDSKGQVRKLSYQTFSENCLIQN</sequence>
<dbReference type="Gene3D" id="2.30.140.50">
    <property type="entry name" value="Protein of unknown function DUF2790"/>
    <property type="match status" value="1"/>
</dbReference>
<organism evidence="2 3">
    <name type="scientific">Ectopseudomonas mendocina</name>
    <name type="common">Pseudomonas mendocina</name>
    <dbReference type="NCBI Taxonomy" id="300"/>
    <lineage>
        <taxon>Bacteria</taxon>
        <taxon>Pseudomonadati</taxon>
        <taxon>Pseudomonadota</taxon>
        <taxon>Gammaproteobacteria</taxon>
        <taxon>Pseudomonadales</taxon>
        <taxon>Pseudomonadaceae</taxon>
        <taxon>Ectopseudomonas</taxon>
    </lineage>
</organism>